<dbReference type="AlphaFoldDB" id="A0A7R8WH18"/>
<feature type="compositionally biased region" description="Low complexity" evidence="1">
    <location>
        <begin position="92"/>
        <end position="102"/>
    </location>
</feature>
<organism evidence="2">
    <name type="scientific">Cyprideis torosa</name>
    <dbReference type="NCBI Taxonomy" id="163714"/>
    <lineage>
        <taxon>Eukaryota</taxon>
        <taxon>Metazoa</taxon>
        <taxon>Ecdysozoa</taxon>
        <taxon>Arthropoda</taxon>
        <taxon>Crustacea</taxon>
        <taxon>Oligostraca</taxon>
        <taxon>Ostracoda</taxon>
        <taxon>Podocopa</taxon>
        <taxon>Podocopida</taxon>
        <taxon>Cytherocopina</taxon>
        <taxon>Cytheroidea</taxon>
        <taxon>Cytherideidae</taxon>
        <taxon>Cyprideis</taxon>
    </lineage>
</organism>
<name>A0A7R8WH18_9CRUS</name>
<feature type="compositionally biased region" description="Basic and acidic residues" evidence="1">
    <location>
        <begin position="46"/>
        <end position="57"/>
    </location>
</feature>
<accession>A0A7R8WH18</accession>
<dbReference type="SUPFAM" id="SSF57603">
    <property type="entry name" value="FnI-like domain"/>
    <property type="match status" value="1"/>
</dbReference>
<feature type="compositionally biased region" description="Basic and acidic residues" evidence="1">
    <location>
        <begin position="75"/>
        <end position="86"/>
    </location>
</feature>
<feature type="region of interest" description="Disordered" evidence="1">
    <location>
        <begin position="46"/>
        <end position="102"/>
    </location>
</feature>
<proteinExistence type="predicted"/>
<gene>
    <name evidence="2" type="ORF">CTOB1V02_LOCUS7054</name>
</gene>
<reference evidence="2" key="1">
    <citation type="submission" date="2020-11" db="EMBL/GenBank/DDBJ databases">
        <authorList>
            <person name="Tran Van P."/>
        </authorList>
    </citation>
    <scope>NUCLEOTIDE SEQUENCE</scope>
</reference>
<protein>
    <submittedName>
        <fullName evidence="2">Uncharacterized protein</fullName>
    </submittedName>
</protein>
<dbReference type="OrthoDB" id="8045763at2759"/>
<dbReference type="EMBL" id="OB661916">
    <property type="protein sequence ID" value="CAD7229181.1"/>
    <property type="molecule type" value="Genomic_DNA"/>
</dbReference>
<sequence length="258" mass="28288">MSPTECPMLQEVAVSRANRIYQKPSFPGKIHAITVCAYKARDHRSPLVTPRTREPSLHHNLLSSPKGEESMVVEQRPHPPAPEKRRPPVLPPSRRIAPPSRRIAPPSERLIAAYIAGSHPDSFSGRVRRSITSGSAPFNDEFPEALMLQAVERKIGLHRHKRAISEARVQNKVDTSCSILGVQYNLGETIGVASNVCLECRCAAGSLYCSPKCCFNPAGVSAADAQKYLGASSSRTPRVSREHPLQHLLEEVGGLLNR</sequence>
<evidence type="ECO:0000313" key="2">
    <source>
        <dbReference type="EMBL" id="CAD7229181.1"/>
    </source>
</evidence>
<evidence type="ECO:0000256" key="1">
    <source>
        <dbReference type="SAM" id="MobiDB-lite"/>
    </source>
</evidence>